<feature type="domain" description="Peptidase M14" evidence="7">
    <location>
        <begin position="1"/>
        <end position="192"/>
    </location>
</feature>
<evidence type="ECO:0000256" key="3">
    <source>
        <dbReference type="ARBA" id="ARBA00022645"/>
    </source>
</evidence>
<keyword evidence="5" id="KW-0862">Zinc</keyword>
<proteinExistence type="inferred from homology"/>
<dbReference type="PROSITE" id="PS00133">
    <property type="entry name" value="CARBOXYPEPT_ZN_2"/>
    <property type="match status" value="1"/>
</dbReference>
<dbReference type="Gene3D" id="3.40.630.10">
    <property type="entry name" value="Zn peptidases"/>
    <property type="match status" value="1"/>
</dbReference>
<organism evidence="8 9">
    <name type="scientific">Dryococelus australis</name>
    <dbReference type="NCBI Taxonomy" id="614101"/>
    <lineage>
        <taxon>Eukaryota</taxon>
        <taxon>Metazoa</taxon>
        <taxon>Ecdysozoa</taxon>
        <taxon>Arthropoda</taxon>
        <taxon>Hexapoda</taxon>
        <taxon>Insecta</taxon>
        <taxon>Pterygota</taxon>
        <taxon>Neoptera</taxon>
        <taxon>Polyneoptera</taxon>
        <taxon>Phasmatodea</taxon>
        <taxon>Verophasmatodea</taxon>
        <taxon>Anareolatae</taxon>
        <taxon>Phasmatidae</taxon>
        <taxon>Eurycanthinae</taxon>
        <taxon>Dryococelus</taxon>
    </lineage>
</organism>
<evidence type="ECO:0000313" key="8">
    <source>
        <dbReference type="EMBL" id="KAJ8870100.1"/>
    </source>
</evidence>
<evidence type="ECO:0000256" key="6">
    <source>
        <dbReference type="PROSITE-ProRule" id="PRU01379"/>
    </source>
</evidence>
<keyword evidence="4" id="KW-0479">Metal-binding</keyword>
<evidence type="ECO:0000256" key="5">
    <source>
        <dbReference type="ARBA" id="ARBA00022833"/>
    </source>
</evidence>
<evidence type="ECO:0000256" key="4">
    <source>
        <dbReference type="ARBA" id="ARBA00022723"/>
    </source>
</evidence>
<name>A0ABQ9GCG0_9NEOP</name>
<keyword evidence="3" id="KW-0645">Protease</keyword>
<dbReference type="Pfam" id="PF00246">
    <property type="entry name" value="Peptidase_M14"/>
    <property type="match status" value="1"/>
</dbReference>
<dbReference type="Proteomes" id="UP001159363">
    <property type="component" value="Chromosome 12"/>
</dbReference>
<evidence type="ECO:0000313" key="9">
    <source>
        <dbReference type="Proteomes" id="UP001159363"/>
    </source>
</evidence>
<sequence>MVNVMLVVKPEFKYIGNMHGNEVLGRELLLKLADYICEQYQVDNPDIIKLVNLTRIHLLPSMNPDGWQIATDTGGKGYLIGRTNNNSVDLNRNFPDLDRIMFGNELSHIQHNNHLLEQVETYDKTMYCGRWIVCRKPIQPETRAVMKLIMSVPFVLSANLHGGDLVANYPYDTSRSGAVTEYTQSPDDHTFR</sequence>
<dbReference type="PROSITE" id="PS00132">
    <property type="entry name" value="CARBOXYPEPT_ZN_1"/>
    <property type="match status" value="1"/>
</dbReference>
<dbReference type="EMBL" id="JARBHB010000013">
    <property type="protein sequence ID" value="KAJ8870100.1"/>
    <property type="molecule type" value="Genomic_DNA"/>
</dbReference>
<dbReference type="PROSITE" id="PS52035">
    <property type="entry name" value="PEPTIDASE_M14"/>
    <property type="match status" value="1"/>
</dbReference>
<keyword evidence="3" id="KW-0121">Carboxypeptidase</keyword>
<dbReference type="PRINTS" id="PR00765">
    <property type="entry name" value="CRBOXYPTASEA"/>
</dbReference>
<evidence type="ECO:0000256" key="1">
    <source>
        <dbReference type="ARBA" id="ARBA00001947"/>
    </source>
</evidence>
<dbReference type="InterPro" id="IPR057246">
    <property type="entry name" value="CARBOXYPEPT_ZN_1"/>
</dbReference>
<comment type="cofactor">
    <cofactor evidence="1">
        <name>Zn(2+)</name>
        <dbReference type="ChEBI" id="CHEBI:29105"/>
    </cofactor>
</comment>
<evidence type="ECO:0000259" key="7">
    <source>
        <dbReference type="PROSITE" id="PS52035"/>
    </source>
</evidence>
<reference evidence="8 9" key="1">
    <citation type="submission" date="2023-02" db="EMBL/GenBank/DDBJ databases">
        <title>LHISI_Scaffold_Assembly.</title>
        <authorList>
            <person name="Stuart O.P."/>
            <person name="Cleave R."/>
            <person name="Magrath M.J.L."/>
            <person name="Mikheyev A.S."/>
        </authorList>
    </citation>
    <scope>NUCLEOTIDE SEQUENCE [LARGE SCALE GENOMIC DNA]</scope>
    <source>
        <strain evidence="8">Daus_M_001</strain>
        <tissue evidence="8">Leg muscle</tissue>
    </source>
</reference>
<comment type="caution">
    <text evidence="6">Lacks conserved residue(s) required for the propagation of feature annotation.</text>
</comment>
<keyword evidence="3" id="KW-0378">Hydrolase</keyword>
<dbReference type="InterPro" id="IPR057247">
    <property type="entry name" value="CARBOXYPEPT_ZN_2"/>
</dbReference>
<dbReference type="SUPFAM" id="SSF53187">
    <property type="entry name" value="Zn-dependent exopeptidases"/>
    <property type="match status" value="1"/>
</dbReference>
<gene>
    <name evidence="8" type="ORF">PR048_029112</name>
</gene>
<evidence type="ECO:0000256" key="2">
    <source>
        <dbReference type="ARBA" id="ARBA00005988"/>
    </source>
</evidence>
<comment type="caution">
    <text evidence="8">The sequence shown here is derived from an EMBL/GenBank/DDBJ whole genome shotgun (WGS) entry which is preliminary data.</text>
</comment>
<dbReference type="PANTHER" id="PTHR11532:SF93">
    <property type="entry name" value="CARBOXYPEPTIDASE E"/>
    <property type="match status" value="1"/>
</dbReference>
<dbReference type="PANTHER" id="PTHR11532">
    <property type="entry name" value="PROTEASE M14 CARBOXYPEPTIDASE"/>
    <property type="match status" value="1"/>
</dbReference>
<dbReference type="InterPro" id="IPR050753">
    <property type="entry name" value="Peptidase_M14_domain"/>
</dbReference>
<keyword evidence="9" id="KW-1185">Reference proteome</keyword>
<protein>
    <recommendedName>
        <fullName evidence="7">Peptidase M14 domain-containing protein</fullName>
    </recommendedName>
</protein>
<comment type="similarity">
    <text evidence="2 6">Belongs to the peptidase M14 family.</text>
</comment>
<accession>A0ABQ9GCG0</accession>
<dbReference type="InterPro" id="IPR000834">
    <property type="entry name" value="Peptidase_M14"/>
</dbReference>